<reference evidence="1 2" key="1">
    <citation type="submission" date="2020-05" db="EMBL/GenBank/DDBJ databases">
        <authorList>
            <person name="Piligrimova E."/>
            <person name="Kazantseva O."/>
            <person name="Skorynina A."/>
            <person name="Shadrin A."/>
        </authorList>
    </citation>
    <scope>NUCLEOTIDE SEQUENCE [LARGE SCALE GENOMIC DNA]</scope>
</reference>
<organism evidence="1 2">
    <name type="scientific">Bacillus phage Novomoskovsk</name>
    <dbReference type="NCBI Taxonomy" id="2736258"/>
    <lineage>
        <taxon>Viruses</taxon>
        <taxon>Duplodnaviria</taxon>
        <taxon>Heunggongvirae</taxon>
        <taxon>Uroviricota</taxon>
        <taxon>Caudoviricetes</taxon>
        <taxon>Ehrlichviridae</taxon>
        <taxon>Andromedavirus</taxon>
        <taxon>Andromedavirus novomoskovsk</taxon>
    </lineage>
</organism>
<protein>
    <submittedName>
        <fullName evidence="1">Uncharacterized protein</fullName>
    </submittedName>
</protein>
<evidence type="ECO:0000313" key="1">
    <source>
        <dbReference type="EMBL" id="QKN88209.1"/>
    </source>
</evidence>
<evidence type="ECO:0000313" key="2">
    <source>
        <dbReference type="Proteomes" id="UP000509405"/>
    </source>
</evidence>
<gene>
    <name evidence="1" type="ORF">Novomoskovsk_21</name>
</gene>
<keyword evidence="2" id="KW-1185">Reference proteome</keyword>
<sequence>MVAGDKLFHFPFEPPPCENLLEIEPSRYTADCLNGSRKS</sequence>
<accession>A0A6M9Z7A2</accession>
<dbReference type="Proteomes" id="UP000509405">
    <property type="component" value="Segment"/>
</dbReference>
<dbReference type="EMBL" id="MT422786">
    <property type="protein sequence ID" value="QKN88209.1"/>
    <property type="molecule type" value="Genomic_DNA"/>
</dbReference>
<name>A0A6M9Z7A2_9CAUD</name>
<proteinExistence type="predicted"/>